<dbReference type="STRING" id="673862.BABL1_gene_900"/>
<accession>V6DI47</accession>
<dbReference type="RefSeq" id="WP_023791054.1">
    <property type="nucleotide sequence ID" value="NC_023003.1"/>
</dbReference>
<dbReference type="OrthoDB" id="9801799at2"/>
<keyword evidence="2" id="KW-1185">Reference proteome</keyword>
<dbReference type="Proteomes" id="UP000018769">
    <property type="component" value="Chromosome I"/>
</dbReference>
<reference evidence="1 2" key="1">
    <citation type="journal article" date="2015" name="Biol. Direct">
        <title>Babela massiliensis, a representative of a widespread bacterial phylum with unusual adaptations to parasitism in amoebae.</title>
        <authorList>
            <person name="Pagnier I."/>
            <person name="Yutin N."/>
            <person name="Croce O."/>
            <person name="Makarova K.S."/>
            <person name="Wolf Y.I."/>
            <person name="Benamar S."/>
            <person name="Raoult D."/>
            <person name="Koonin E.V."/>
            <person name="La Scola B."/>
        </authorList>
    </citation>
    <scope>NUCLEOTIDE SEQUENCE [LARGE SCALE GENOMIC DNA]</scope>
    <source>
        <strain evidence="2">BABL1</strain>
    </source>
</reference>
<evidence type="ECO:0000313" key="1">
    <source>
        <dbReference type="EMBL" id="CDK30206.1"/>
    </source>
</evidence>
<dbReference type="KEGG" id="dpb:BABL1_gene_900"/>
<protein>
    <submittedName>
        <fullName evidence="1">Uncharacterized protein</fullName>
    </submittedName>
</protein>
<gene>
    <name evidence="1" type="ORF">BABL1_gene_900</name>
</gene>
<proteinExistence type="predicted"/>
<dbReference type="HOGENOM" id="CLU_899201_0_0_7"/>
<organism evidence="1 2">
    <name type="scientific">Candidatus Babela massiliensis</name>
    <dbReference type="NCBI Taxonomy" id="673862"/>
    <lineage>
        <taxon>Bacteria</taxon>
        <taxon>Candidatus Babelota</taxon>
        <taxon>Candidatus Babeliae</taxon>
        <taxon>Candidatus Babeliales</taxon>
        <taxon>Candidatus Babeliaceae</taxon>
        <taxon>Candidatus Babela</taxon>
    </lineage>
</organism>
<sequence>MNNSTTNTQNFPNQVLVYNYQNGSWAINDDCFTVFGYFEQQLDSVWATSNITWQEANFTWISGLREAQQRVILAGTPNGFVVTLDPNITRNAPSMAVINMTIPSATLGVGYVDLNVINHNLNVSDYVALENAVGLSANNTIYQVYAVTDANNIILKAPDISGSYLGGGTLARVSNIRIRSKQWNPYVNQSRNVYLAKIDFGVEKTSDGQVTVDYSPSSTNISMIGEGIATNSILGNNILETSPYNPRYYPLEQYQERLWHTIYFQTYGECIQIYIYMSNDQISNMASAWSPFILEGILLHTQATDSRLQ</sequence>
<name>V6DI47_9BACT</name>
<evidence type="ECO:0000313" key="2">
    <source>
        <dbReference type="Proteomes" id="UP000018769"/>
    </source>
</evidence>
<dbReference type="AlphaFoldDB" id="V6DI47"/>
<dbReference type="EMBL" id="HG793133">
    <property type="protein sequence ID" value="CDK30206.1"/>
    <property type="molecule type" value="Genomic_DNA"/>
</dbReference>